<organism evidence="1 2">
    <name type="scientific">Agrobacterium rosae</name>
    <dbReference type="NCBI Taxonomy" id="1972867"/>
    <lineage>
        <taxon>Bacteria</taxon>
        <taxon>Pseudomonadati</taxon>
        <taxon>Pseudomonadota</taxon>
        <taxon>Alphaproteobacteria</taxon>
        <taxon>Hyphomicrobiales</taxon>
        <taxon>Rhizobiaceae</taxon>
        <taxon>Rhizobium/Agrobacterium group</taxon>
        <taxon>Agrobacterium</taxon>
    </lineage>
</organism>
<evidence type="ECO:0000313" key="1">
    <source>
        <dbReference type="EMBL" id="SCX34802.1"/>
    </source>
</evidence>
<name>A0A1R3U175_9HYPH</name>
<sequence length="49" mass="5679">MRDIWHSGTGRLTMIYLRSLGAIWNNMSVGSMHNPFRCLDLTAKKTLKR</sequence>
<dbReference type="AlphaFoldDB" id="A0A1R3U175"/>
<dbReference type="STRING" id="1907666.DSM25559_4637"/>
<accession>A0A1R3U175</accession>
<evidence type="ECO:0000313" key="2">
    <source>
        <dbReference type="Proteomes" id="UP000187891"/>
    </source>
</evidence>
<gene>
    <name evidence="1" type="ORF">DSM25559_4637</name>
</gene>
<proteinExistence type="predicted"/>
<dbReference type="EMBL" id="FMUE01000017">
    <property type="protein sequence ID" value="SCX34802.1"/>
    <property type="molecule type" value="Genomic_DNA"/>
</dbReference>
<reference evidence="2" key="1">
    <citation type="submission" date="2016-10" db="EMBL/GenBank/DDBJ databases">
        <authorList>
            <person name="Wibberg D."/>
        </authorList>
    </citation>
    <scope>NUCLEOTIDE SEQUENCE [LARGE SCALE GENOMIC DNA]</scope>
</reference>
<dbReference type="Proteomes" id="UP000187891">
    <property type="component" value="Unassembled WGS sequence"/>
</dbReference>
<protein>
    <submittedName>
        <fullName evidence="1">Uncharacterized protein</fullName>
    </submittedName>
</protein>